<dbReference type="PROSITE" id="PS00678">
    <property type="entry name" value="WD_REPEATS_1"/>
    <property type="match status" value="3"/>
</dbReference>
<keyword evidence="2" id="KW-0677">Repeat</keyword>
<dbReference type="Pfam" id="PF00400">
    <property type="entry name" value="WD40"/>
    <property type="match status" value="7"/>
</dbReference>
<dbReference type="PRINTS" id="PR00320">
    <property type="entry name" value="GPROTEINBRPT"/>
</dbReference>
<organism evidence="5 6">
    <name type="scientific">Antrodiella citrinella</name>
    <dbReference type="NCBI Taxonomy" id="2447956"/>
    <lineage>
        <taxon>Eukaryota</taxon>
        <taxon>Fungi</taxon>
        <taxon>Dikarya</taxon>
        <taxon>Basidiomycota</taxon>
        <taxon>Agaricomycotina</taxon>
        <taxon>Agaricomycetes</taxon>
        <taxon>Polyporales</taxon>
        <taxon>Steccherinaceae</taxon>
        <taxon>Antrodiella</taxon>
    </lineage>
</organism>
<name>A0A4S4MQA5_9APHY</name>
<dbReference type="GO" id="GO:0006367">
    <property type="term" value="P:transcription initiation at RNA polymerase II promoter"/>
    <property type="evidence" value="ECO:0007669"/>
    <property type="project" value="TreeGrafter"/>
</dbReference>
<dbReference type="Proteomes" id="UP000308730">
    <property type="component" value="Unassembled WGS sequence"/>
</dbReference>
<feature type="region of interest" description="Disordered" evidence="4">
    <location>
        <begin position="433"/>
        <end position="465"/>
    </location>
</feature>
<dbReference type="PANTHER" id="PTHR19879">
    <property type="entry name" value="TRANSCRIPTION INITIATION FACTOR TFIID"/>
    <property type="match status" value="1"/>
</dbReference>
<evidence type="ECO:0000313" key="5">
    <source>
        <dbReference type="EMBL" id="THH28139.1"/>
    </source>
</evidence>
<dbReference type="EMBL" id="SGPM01000200">
    <property type="protein sequence ID" value="THH28139.1"/>
    <property type="molecule type" value="Genomic_DNA"/>
</dbReference>
<dbReference type="Gene3D" id="2.130.10.10">
    <property type="entry name" value="YVTN repeat-like/Quinoprotein amine dehydrogenase"/>
    <property type="match status" value="2"/>
</dbReference>
<dbReference type="SMART" id="SM00320">
    <property type="entry name" value="WD40"/>
    <property type="match status" value="8"/>
</dbReference>
<accession>A0A4S4MQA5</accession>
<dbReference type="AlphaFoldDB" id="A0A4S4MQA5"/>
<feature type="compositionally biased region" description="Basic and acidic residues" evidence="4">
    <location>
        <begin position="442"/>
        <end position="462"/>
    </location>
</feature>
<dbReference type="GO" id="GO:0005669">
    <property type="term" value="C:transcription factor TFIID complex"/>
    <property type="evidence" value="ECO:0007669"/>
    <property type="project" value="TreeGrafter"/>
</dbReference>
<evidence type="ECO:0000256" key="2">
    <source>
        <dbReference type="ARBA" id="ARBA00022737"/>
    </source>
</evidence>
<dbReference type="PROSITE" id="PS50294">
    <property type="entry name" value="WD_REPEATS_REGION"/>
    <property type="match status" value="7"/>
</dbReference>
<feature type="repeat" description="WD" evidence="3">
    <location>
        <begin position="670"/>
        <end position="704"/>
    </location>
</feature>
<dbReference type="SUPFAM" id="SSF50978">
    <property type="entry name" value="WD40 repeat-like"/>
    <property type="match status" value="1"/>
</dbReference>
<evidence type="ECO:0000313" key="6">
    <source>
        <dbReference type="Proteomes" id="UP000308730"/>
    </source>
</evidence>
<gene>
    <name evidence="5" type="ORF">EUX98_g6050</name>
</gene>
<dbReference type="InterPro" id="IPR020472">
    <property type="entry name" value="WD40_PAC1"/>
</dbReference>
<feature type="repeat" description="WD" evidence="3">
    <location>
        <begin position="787"/>
        <end position="818"/>
    </location>
</feature>
<evidence type="ECO:0000256" key="1">
    <source>
        <dbReference type="ARBA" id="ARBA00022574"/>
    </source>
</evidence>
<feature type="region of interest" description="Disordered" evidence="4">
    <location>
        <begin position="299"/>
        <end position="319"/>
    </location>
</feature>
<evidence type="ECO:0000256" key="4">
    <source>
        <dbReference type="SAM" id="MobiDB-lite"/>
    </source>
</evidence>
<feature type="region of interest" description="Disordered" evidence="4">
    <location>
        <begin position="230"/>
        <end position="249"/>
    </location>
</feature>
<dbReference type="OrthoDB" id="538223at2759"/>
<dbReference type="InterPro" id="IPR015943">
    <property type="entry name" value="WD40/YVTN_repeat-like_dom_sf"/>
</dbReference>
<evidence type="ECO:0000256" key="3">
    <source>
        <dbReference type="PROSITE-ProRule" id="PRU00221"/>
    </source>
</evidence>
<dbReference type="PROSITE" id="PS50082">
    <property type="entry name" value="WD_REPEATS_2"/>
    <property type="match status" value="7"/>
</dbReference>
<dbReference type="PANTHER" id="PTHR19879:SF9">
    <property type="entry name" value="TRANSCRIPTION INITIATION FACTOR TFIID SUBUNIT 5"/>
    <property type="match status" value="1"/>
</dbReference>
<sequence>MWAGKGSEAVTYAEQLTSRGYGHPLFDPSPAKSKADVVASDIRIGDVGYLYEGAFHRLFNVILSEADVVNSPGVPDDFTQLEYNQQLHFEPRRYLDPGVYCSKSMSCKVLKGDIGAGASTIGAEASFDFSCQATAGAVLVLTDPAFREVVMPNGAFSSYMRTNFEKWRAYAVNKIQLDKEIELVLVQGSIKTTRWSISTFSERTMIRGMSMQIQGGNTAQLNVSAKFKNEHSSSPVVKSGPPNYKPKKSPRDQCVFLSYYKCRFRNRPIFGVKANAGDHELPDHRDEDGIPEDGIPEDGIPEDGIPEDGIPEDANPEEDENIDVEGVPAIQAHMDPVDILLEYILKYAPDAECAIACYGDIQDLFFNDDEWPEDLREYLYAHLPTIDIDESKTGMLSMEQAIRRQHLREEAAIAPIREAQQAAIRERGAVYWEPQADDTDARDDPPPPEDRTLDRRLPETKEMPGQPGNLLAATIVLAKDAPGRTRILDWPRHVLYNGGVVSSLTVSKDGTHIAAGFDDSFVRVWDLQTSVVFQLQGHSDNVWATMFSPSENNKLVSGSADKTAIIWDVNTCDIARTLSAPDITGSVYTVAYAPDGKTIATGSDNGFVYLWDADTGERKHHLKVHASVGLVLAFSPMGNRLVCVVTKGWIWDPVSGQQLGMIEGHVDGIVSCMAFSPDGSRILTGANDQTARVWSSENGEELVTLREHTAAVWAVAWSPDSQHVATGGLDETIVVCNSYSGEIIHLLRDRPSPVTTLLWTEDLLISGAADGTVRLWNDKTGAFVAELQGHTDRVNTTVLAKGGVNVVSSAEDGTIRQWYLRDILRF</sequence>
<proteinExistence type="predicted"/>
<dbReference type="GO" id="GO:0016251">
    <property type="term" value="F:RNA polymerase II general transcription initiation factor activity"/>
    <property type="evidence" value="ECO:0007669"/>
    <property type="project" value="TreeGrafter"/>
</dbReference>
<keyword evidence="1 3" id="KW-0853">WD repeat</keyword>
<feature type="repeat" description="WD" evidence="3">
    <location>
        <begin position="535"/>
        <end position="577"/>
    </location>
</feature>
<feature type="repeat" description="WD" evidence="3">
    <location>
        <begin position="501"/>
        <end position="535"/>
    </location>
</feature>
<dbReference type="InterPro" id="IPR001680">
    <property type="entry name" value="WD40_rpt"/>
</dbReference>
<reference evidence="5 6" key="1">
    <citation type="submission" date="2019-02" db="EMBL/GenBank/DDBJ databases">
        <title>Genome sequencing of the rare red list fungi Antrodiella citrinella (Flaviporus citrinellus).</title>
        <authorList>
            <person name="Buettner E."/>
            <person name="Kellner H."/>
        </authorList>
    </citation>
    <scope>NUCLEOTIDE SEQUENCE [LARGE SCALE GENOMIC DNA]</scope>
    <source>
        <strain evidence="5 6">DSM 108506</strain>
    </source>
</reference>
<feature type="repeat" description="WD" evidence="3">
    <location>
        <begin position="747"/>
        <end position="786"/>
    </location>
</feature>
<dbReference type="InterPro" id="IPR036322">
    <property type="entry name" value="WD40_repeat_dom_sf"/>
</dbReference>
<comment type="caution">
    <text evidence="5">The sequence shown here is derived from an EMBL/GenBank/DDBJ whole genome shotgun (WGS) entry which is preliminary data.</text>
</comment>
<dbReference type="CDD" id="cd00200">
    <property type="entry name" value="WD40"/>
    <property type="match status" value="1"/>
</dbReference>
<keyword evidence="6" id="KW-1185">Reference proteome</keyword>
<protein>
    <submittedName>
        <fullName evidence="5">Uncharacterized protein</fullName>
    </submittedName>
</protein>
<feature type="repeat" description="WD" evidence="3">
    <location>
        <begin position="705"/>
        <end position="735"/>
    </location>
</feature>
<dbReference type="InterPro" id="IPR019775">
    <property type="entry name" value="WD40_repeat_CS"/>
</dbReference>
<feature type="repeat" description="WD" evidence="3">
    <location>
        <begin position="584"/>
        <end position="621"/>
    </location>
</feature>